<proteinExistence type="predicted"/>
<dbReference type="InParanoid" id="D6RN76"/>
<dbReference type="RefSeq" id="XP_002911046.1">
    <property type="nucleotide sequence ID" value="XM_002911000.1"/>
</dbReference>
<dbReference type="HOGENOM" id="CLU_1475101_0_0_1"/>
<dbReference type="AlphaFoldDB" id="D6RN76"/>
<organism evidence="1 2">
    <name type="scientific">Coprinopsis cinerea (strain Okayama-7 / 130 / ATCC MYA-4618 / FGSC 9003)</name>
    <name type="common">Inky cap fungus</name>
    <name type="synonym">Hormographiella aspergillata</name>
    <dbReference type="NCBI Taxonomy" id="240176"/>
    <lineage>
        <taxon>Eukaryota</taxon>
        <taxon>Fungi</taxon>
        <taxon>Dikarya</taxon>
        <taxon>Basidiomycota</taxon>
        <taxon>Agaricomycotina</taxon>
        <taxon>Agaricomycetes</taxon>
        <taxon>Agaricomycetidae</taxon>
        <taxon>Agaricales</taxon>
        <taxon>Agaricineae</taxon>
        <taxon>Psathyrellaceae</taxon>
        <taxon>Coprinopsis</taxon>
    </lineage>
</organism>
<dbReference type="KEGG" id="cci:CC1G_15589"/>
<reference evidence="1 2" key="1">
    <citation type="journal article" date="2010" name="Proc. Natl. Acad. Sci. U.S.A.">
        <title>Insights into evolution of multicellular fungi from the assembled chromosomes of the mushroom Coprinopsis cinerea (Coprinus cinereus).</title>
        <authorList>
            <person name="Stajich J.E."/>
            <person name="Wilke S.K."/>
            <person name="Ahren D."/>
            <person name="Au C.H."/>
            <person name="Birren B.W."/>
            <person name="Borodovsky M."/>
            <person name="Burns C."/>
            <person name="Canback B."/>
            <person name="Casselton L.A."/>
            <person name="Cheng C.K."/>
            <person name="Deng J."/>
            <person name="Dietrich F.S."/>
            <person name="Fargo D.C."/>
            <person name="Farman M.L."/>
            <person name="Gathman A.C."/>
            <person name="Goldberg J."/>
            <person name="Guigo R."/>
            <person name="Hoegger P.J."/>
            <person name="Hooker J.B."/>
            <person name="Huggins A."/>
            <person name="James T.Y."/>
            <person name="Kamada T."/>
            <person name="Kilaru S."/>
            <person name="Kodira C."/>
            <person name="Kues U."/>
            <person name="Kupfer D."/>
            <person name="Kwan H.S."/>
            <person name="Lomsadze A."/>
            <person name="Li W."/>
            <person name="Lilly W.W."/>
            <person name="Ma L.J."/>
            <person name="Mackey A.J."/>
            <person name="Manning G."/>
            <person name="Martin F."/>
            <person name="Muraguchi H."/>
            <person name="Natvig D.O."/>
            <person name="Palmerini H."/>
            <person name="Ramesh M.A."/>
            <person name="Rehmeyer C.J."/>
            <person name="Roe B.A."/>
            <person name="Shenoy N."/>
            <person name="Stanke M."/>
            <person name="Ter-Hovhannisyan V."/>
            <person name="Tunlid A."/>
            <person name="Velagapudi R."/>
            <person name="Vision T.J."/>
            <person name="Zeng Q."/>
            <person name="Zolan M.E."/>
            <person name="Pukkila P.J."/>
        </authorList>
    </citation>
    <scope>NUCLEOTIDE SEQUENCE [LARGE SCALE GENOMIC DNA]</scope>
    <source>
        <strain evidence="2">Okayama-7 / 130 / ATCC MYA-4618 / FGSC 9003</strain>
    </source>
</reference>
<gene>
    <name evidence="1" type="ORF">CC1G_15589</name>
</gene>
<evidence type="ECO:0000313" key="2">
    <source>
        <dbReference type="Proteomes" id="UP000001861"/>
    </source>
</evidence>
<dbReference type="GeneID" id="9379600"/>
<accession>D6RN76</accession>
<dbReference type="Proteomes" id="UP000001861">
    <property type="component" value="Unassembled WGS sequence"/>
</dbReference>
<name>D6RN76_COPC7</name>
<evidence type="ECO:0000313" key="1">
    <source>
        <dbReference type="EMBL" id="EFI27552.1"/>
    </source>
</evidence>
<keyword evidence="2" id="KW-1185">Reference proteome</keyword>
<sequence length="183" mass="20835">MTMGDLRGLPPIFRVNGGRCDPCFRRRSDLGLSSTDGKYLAGEYLVLCRRLPTKSFWLNHYSIRASPLIVTVIVGSRVKDMSMRRDMLPCCICTFRGSESIIRWHAKAVTFDILLFFSYLKAAIFIIAESQWVVGPRVPEPNIGARSIAVNPTVRFVPKLVHPGDCVHFFEANIWRKRPACRF</sequence>
<protein>
    <submittedName>
        <fullName evidence="1">Uncharacterized protein</fullName>
    </submittedName>
</protein>
<dbReference type="VEuPathDB" id="FungiDB:CC1G_15589"/>
<comment type="caution">
    <text evidence="1">The sequence shown here is derived from an EMBL/GenBank/DDBJ whole genome shotgun (WGS) entry which is preliminary data.</text>
</comment>
<dbReference type="EMBL" id="AACS02000006">
    <property type="protein sequence ID" value="EFI27552.1"/>
    <property type="molecule type" value="Genomic_DNA"/>
</dbReference>